<feature type="region of interest" description="Disordered" evidence="1">
    <location>
        <begin position="1"/>
        <end position="71"/>
    </location>
</feature>
<evidence type="ECO:0000256" key="2">
    <source>
        <dbReference type="SAM" id="Phobius"/>
    </source>
</evidence>
<organism evidence="4 5">
    <name type="scientific">Eimeria praecox</name>
    <dbReference type="NCBI Taxonomy" id="51316"/>
    <lineage>
        <taxon>Eukaryota</taxon>
        <taxon>Sar</taxon>
        <taxon>Alveolata</taxon>
        <taxon>Apicomplexa</taxon>
        <taxon>Conoidasida</taxon>
        <taxon>Coccidia</taxon>
        <taxon>Eucoccidiorida</taxon>
        <taxon>Eimeriorina</taxon>
        <taxon>Eimeriidae</taxon>
        <taxon>Eimeria</taxon>
    </lineage>
</organism>
<dbReference type="InterPro" id="IPR050817">
    <property type="entry name" value="DjlA_DnaK_co-chaperone"/>
</dbReference>
<evidence type="ECO:0000313" key="4">
    <source>
        <dbReference type="EMBL" id="CDI84911.1"/>
    </source>
</evidence>
<dbReference type="PRINTS" id="PR00625">
    <property type="entry name" value="JDOMAIN"/>
</dbReference>
<feature type="compositionally biased region" description="Low complexity" evidence="1">
    <location>
        <begin position="27"/>
        <end position="37"/>
    </location>
</feature>
<evidence type="ECO:0000259" key="3">
    <source>
        <dbReference type="PROSITE" id="PS50076"/>
    </source>
</evidence>
<feature type="region of interest" description="Disordered" evidence="1">
    <location>
        <begin position="87"/>
        <end position="141"/>
    </location>
</feature>
<dbReference type="OrthoDB" id="10250354at2759"/>
<evidence type="ECO:0000256" key="1">
    <source>
        <dbReference type="SAM" id="MobiDB-lite"/>
    </source>
</evidence>
<dbReference type="VEuPathDB" id="ToxoDB:EPH_0049900"/>
<sequence>MAGQQRKRKTGTAGAARDGGAGEPTDQQRQPQQQQQQTASDAVSGAEEPLSPRKTGGNLGRNARNEKGQKAKNVFLKAAALDMSDDEDAQSWSGSAGPVLNTAADQERIRKEKERRKAKREQDRNRSNREGNNKQKKATKGSPLSGLLHFFSGRDFRSWLMPFLVLAGIVGIFVLKALEEYYGMDGDVSGEQRLQHLSVLGLDDGATESDIRRSYRTLSVRWHPDRYPNCGASCQQRFHEIAAAYEYLMRKQRKSKVDDEEEAGGEGKQGDEFANLKITSQGIVDFSSLGPNDVFPPTTDTKNVWSIMVHQDKDDWSQSVYEMWQESSRALGKYVKFGVISIRGRSGKDALKKLPINQYPNISRPSVESLNRFIADAFPTTLDVVESARELKSWLASSSVSQPLAAQYKAVIVPSAASASKPSLLVKHAAFSNKHLFNFCFVANTRSVLTNGKEELMAVLKDPPTWVRQLPTDSAAAKALKLPMHSEDLREGDFATS</sequence>
<dbReference type="Pfam" id="PF00226">
    <property type="entry name" value="DnaJ"/>
    <property type="match status" value="1"/>
</dbReference>
<evidence type="ECO:0000313" key="5">
    <source>
        <dbReference type="Proteomes" id="UP000018201"/>
    </source>
</evidence>
<keyword evidence="5" id="KW-1185">Reference proteome</keyword>
<dbReference type="Gene3D" id="1.10.287.110">
    <property type="entry name" value="DnaJ domain"/>
    <property type="match status" value="1"/>
</dbReference>
<dbReference type="InterPro" id="IPR036869">
    <property type="entry name" value="J_dom_sf"/>
</dbReference>
<reference evidence="4" key="1">
    <citation type="submission" date="2013-10" db="EMBL/GenBank/DDBJ databases">
        <title>Genomic analysis of the causative agents of coccidiosis in chickens.</title>
        <authorList>
            <person name="Reid A.J."/>
            <person name="Blake D."/>
            <person name="Billington K."/>
            <person name="Browne H."/>
            <person name="Dunn M."/>
            <person name="Hung S."/>
            <person name="Kawahara F."/>
            <person name="Miranda-Saavedra D."/>
            <person name="Mourier T."/>
            <person name="Nagra H."/>
            <person name="Otto T.D."/>
            <person name="Rawlings N."/>
            <person name="Sanchez A."/>
            <person name="Sanders M."/>
            <person name="Subramaniam C."/>
            <person name="Tay Y."/>
            <person name="Dear P."/>
            <person name="Doerig C."/>
            <person name="Gruber A."/>
            <person name="Parkinson J."/>
            <person name="Shirley M."/>
            <person name="Wan K.L."/>
            <person name="Berriman M."/>
            <person name="Tomley F."/>
            <person name="Pain A."/>
        </authorList>
    </citation>
    <scope>NUCLEOTIDE SEQUENCE [LARGE SCALE GENOMIC DNA]</scope>
    <source>
        <strain evidence="4">Houghton</strain>
    </source>
</reference>
<dbReference type="Proteomes" id="UP000018201">
    <property type="component" value="Unassembled WGS sequence"/>
</dbReference>
<dbReference type="SMART" id="SM00271">
    <property type="entry name" value="DnaJ"/>
    <property type="match status" value="1"/>
</dbReference>
<proteinExistence type="predicted"/>
<dbReference type="PROSITE" id="PS50076">
    <property type="entry name" value="DNAJ_2"/>
    <property type="match status" value="1"/>
</dbReference>
<protein>
    <submittedName>
        <fullName evidence="4">DnaJ domain-containing protein, putative</fullName>
    </submittedName>
</protein>
<dbReference type="AlphaFoldDB" id="U6GXB4"/>
<accession>U6GXB4</accession>
<keyword evidence="2" id="KW-0472">Membrane</keyword>
<keyword evidence="2" id="KW-0812">Transmembrane</keyword>
<dbReference type="InterPro" id="IPR001623">
    <property type="entry name" value="DnaJ_domain"/>
</dbReference>
<feature type="compositionally biased region" description="Basic residues" evidence="1">
    <location>
        <begin position="1"/>
        <end position="10"/>
    </location>
</feature>
<dbReference type="SUPFAM" id="SSF46565">
    <property type="entry name" value="Chaperone J-domain"/>
    <property type="match status" value="1"/>
</dbReference>
<dbReference type="CDD" id="cd06257">
    <property type="entry name" value="DnaJ"/>
    <property type="match status" value="1"/>
</dbReference>
<feature type="transmembrane region" description="Helical" evidence="2">
    <location>
        <begin position="159"/>
        <end position="178"/>
    </location>
</feature>
<dbReference type="PANTHER" id="PTHR24074">
    <property type="entry name" value="CO-CHAPERONE PROTEIN DJLA"/>
    <property type="match status" value="1"/>
</dbReference>
<feature type="domain" description="J" evidence="3">
    <location>
        <begin position="195"/>
        <end position="261"/>
    </location>
</feature>
<dbReference type="EMBL" id="HG693150">
    <property type="protein sequence ID" value="CDI84911.1"/>
    <property type="molecule type" value="Genomic_DNA"/>
</dbReference>
<name>U6GXB4_9EIME</name>
<reference evidence="4" key="2">
    <citation type="submission" date="2013-10" db="EMBL/GenBank/DDBJ databases">
        <authorList>
            <person name="Aslett M."/>
        </authorList>
    </citation>
    <scope>NUCLEOTIDE SEQUENCE [LARGE SCALE GENOMIC DNA]</scope>
    <source>
        <strain evidence="4">Houghton</strain>
    </source>
</reference>
<feature type="compositionally biased region" description="Basic and acidic residues" evidence="1">
    <location>
        <begin position="120"/>
        <end position="133"/>
    </location>
</feature>
<keyword evidence="2" id="KW-1133">Transmembrane helix</keyword>
<gene>
    <name evidence="4" type="ORF">EPH_0049900</name>
</gene>